<dbReference type="Pfam" id="PF18955">
    <property type="entry name" value="DUF5698"/>
    <property type="match status" value="1"/>
</dbReference>
<reference evidence="9 10" key="1">
    <citation type="submission" date="2014-07" db="EMBL/GenBank/DDBJ databases">
        <authorList>
            <person name="Urmite Genomes Urmite Genomes"/>
        </authorList>
    </citation>
    <scope>NUCLEOTIDE SEQUENCE [LARGE SCALE GENOMIC DNA]</scope>
    <source>
        <strain evidence="9 10">13MG44_air</strain>
    </source>
</reference>
<keyword evidence="2 6" id="KW-1003">Cell membrane</keyword>
<feature type="transmembrane region" description="Helical" evidence="6">
    <location>
        <begin position="40"/>
        <end position="61"/>
    </location>
</feature>
<comment type="similarity">
    <text evidence="6">Belongs to the UPF0316 family.</text>
</comment>
<keyword evidence="10" id="KW-1185">Reference proteome</keyword>
<keyword evidence="3 6" id="KW-0812">Transmembrane</keyword>
<evidence type="ECO:0000259" key="8">
    <source>
        <dbReference type="Pfam" id="PF18955"/>
    </source>
</evidence>
<organism evidence="9 10">
    <name type="scientific">Jeotgalicoccus saudimassiliensis</name>
    <dbReference type="NCBI Taxonomy" id="1461582"/>
    <lineage>
        <taxon>Bacteria</taxon>
        <taxon>Bacillati</taxon>
        <taxon>Bacillota</taxon>
        <taxon>Bacilli</taxon>
        <taxon>Bacillales</taxon>
        <taxon>Staphylococcaceae</taxon>
        <taxon>Jeotgalicoccus</taxon>
    </lineage>
</organism>
<accession>A0A078MEC3</accession>
<name>A0A078MEC3_9STAP</name>
<dbReference type="PANTHER" id="PTHR40060:SF1">
    <property type="entry name" value="UPF0316 PROTEIN YEBE"/>
    <property type="match status" value="1"/>
</dbReference>
<dbReference type="AlphaFoldDB" id="A0A078MEC3"/>
<dbReference type="GO" id="GO:0005886">
    <property type="term" value="C:plasma membrane"/>
    <property type="evidence" value="ECO:0007669"/>
    <property type="project" value="UniProtKB-SubCell"/>
</dbReference>
<evidence type="ECO:0000256" key="1">
    <source>
        <dbReference type="ARBA" id="ARBA00004651"/>
    </source>
</evidence>
<dbReference type="eggNOG" id="COG4843">
    <property type="taxonomic scope" value="Bacteria"/>
</dbReference>
<dbReference type="HAMAP" id="MF_01515">
    <property type="entry name" value="UPF0316"/>
    <property type="match status" value="1"/>
</dbReference>
<dbReference type="HOGENOM" id="CLU_106166_1_0_9"/>
<dbReference type="EMBL" id="CCSE01000001">
    <property type="protein sequence ID" value="CEA03807.1"/>
    <property type="molecule type" value="Genomic_DNA"/>
</dbReference>
<evidence type="ECO:0000256" key="4">
    <source>
        <dbReference type="ARBA" id="ARBA00022989"/>
    </source>
</evidence>
<feature type="domain" description="DUF5698" evidence="8">
    <location>
        <begin position="28"/>
        <end position="85"/>
    </location>
</feature>
<keyword evidence="4 6" id="KW-1133">Transmembrane helix</keyword>
<dbReference type="RefSeq" id="WP_052108985.1">
    <property type="nucleotide sequence ID" value="NZ_CCSE01000001.1"/>
</dbReference>
<dbReference type="Pfam" id="PF10035">
    <property type="entry name" value="DUF2179"/>
    <property type="match status" value="1"/>
</dbReference>
<evidence type="ECO:0000256" key="6">
    <source>
        <dbReference type="HAMAP-Rule" id="MF_01515"/>
    </source>
</evidence>
<dbReference type="STRING" id="1461582.BN1048_02216"/>
<protein>
    <recommendedName>
        <fullName evidence="6">UPF0316 protein BN1048_02216</fullName>
    </recommendedName>
</protein>
<gene>
    <name evidence="9" type="ORF">BN1048_02216</name>
</gene>
<feature type="transmembrane region" description="Helical" evidence="6">
    <location>
        <begin position="12"/>
        <end position="33"/>
    </location>
</feature>
<proteinExistence type="inferred from homology"/>
<comment type="subcellular location">
    <subcellularLocation>
        <location evidence="1 6">Cell membrane</location>
        <topology evidence="1 6">Multi-pass membrane protein</topology>
    </subcellularLocation>
</comment>
<dbReference type="Proteomes" id="UP000044136">
    <property type="component" value="Unassembled WGS sequence"/>
</dbReference>
<sequence length="218" mass="24750">MLQAISENPMLMILVIFVINIIYVTFLTMRTIMTLKGYRFVAAAFSILETFVYVIGLGLVLDNLDRPQNIVAYALGFGVGILVGTKIEEQLALGYTVVNVTTAKKDIDLPNDLRNLGYGVTHGHQYGRDGQRTVMQILTPRKYERKLIETIRELDDRAFIISHEPKNIHGGFWTKGLSRRKMSNYEPENVEEVLEEVYEAQEQGEVHGTEKAAEKKEI</sequence>
<feature type="transmembrane region" description="Helical" evidence="6">
    <location>
        <begin position="67"/>
        <end position="85"/>
    </location>
</feature>
<dbReference type="CDD" id="cd16381">
    <property type="entry name" value="YitT_C_like_1"/>
    <property type="match status" value="1"/>
</dbReference>
<dbReference type="NCBIfam" id="NF003194">
    <property type="entry name" value="PRK04164.1-5"/>
    <property type="match status" value="1"/>
</dbReference>
<evidence type="ECO:0000256" key="3">
    <source>
        <dbReference type="ARBA" id="ARBA00022692"/>
    </source>
</evidence>
<keyword evidence="5 6" id="KW-0472">Membrane</keyword>
<dbReference type="InterPro" id="IPR019264">
    <property type="entry name" value="DUF2179"/>
</dbReference>
<dbReference type="InterPro" id="IPR044035">
    <property type="entry name" value="DUF5698"/>
</dbReference>
<evidence type="ECO:0000256" key="2">
    <source>
        <dbReference type="ARBA" id="ARBA00022475"/>
    </source>
</evidence>
<dbReference type="OrthoDB" id="48231at2"/>
<feature type="domain" description="DUF2179" evidence="7">
    <location>
        <begin position="118"/>
        <end position="170"/>
    </location>
</feature>
<dbReference type="InterPro" id="IPR022930">
    <property type="entry name" value="UPF0316"/>
</dbReference>
<evidence type="ECO:0000313" key="9">
    <source>
        <dbReference type="EMBL" id="CEA03807.1"/>
    </source>
</evidence>
<dbReference type="NCBIfam" id="NF003190">
    <property type="entry name" value="PRK04164.1-1"/>
    <property type="match status" value="1"/>
</dbReference>
<evidence type="ECO:0000259" key="7">
    <source>
        <dbReference type="Pfam" id="PF10035"/>
    </source>
</evidence>
<dbReference type="PANTHER" id="PTHR40060">
    <property type="entry name" value="UPF0316 PROTEIN YEBE"/>
    <property type="match status" value="1"/>
</dbReference>
<evidence type="ECO:0000256" key="5">
    <source>
        <dbReference type="ARBA" id="ARBA00023136"/>
    </source>
</evidence>
<evidence type="ECO:0000313" key="10">
    <source>
        <dbReference type="Proteomes" id="UP000044136"/>
    </source>
</evidence>